<sequence length="485" mass="53504">MSEPRSVAIVGAGIFGLSLAVALSKRQHCVTVFDRYRYDETNCEPDLDGTTQAASVDHDKIFRASYGTKLHYQRLALESRAAWERIDERRRQEDGDAGSDLFNGCGMLRVQPAADLDPLERETLSNFERDGLRDSQFVKSDSADRGRAAERGWDDKVLLEFGIPQASPPPPPPPQTYEAVLDSLAGFTKCSEACAYFYQLALRQGVTFRFGPERGAFDSIIEDGPSTAGRRRAVGLKTKDEASHRADVVVVVVVVAAGSFSTQLLPELSHHLESSAGSVATFKIDKRDAALWDKYSPERFPVITWRSAARDPSGKDSRGVYVLPRAVDGLIKVGFRGIKFTNFQPAPSGTGFKQDEKWSVPLPPADCRAVPEPTREAIRRFVSIFLLEFADADFNSTKLFWHTDSLDNSFVIDHVPTYADGSMFVATGGSGHGAKFLPVLGEAADILQNEDQSTSFMRSHWRWREGIHRGNGLEEGPNGPRNSGK</sequence>
<evidence type="ECO:0000259" key="7">
    <source>
        <dbReference type="Pfam" id="PF01266"/>
    </source>
</evidence>
<dbReference type="InterPro" id="IPR036188">
    <property type="entry name" value="FAD/NAD-bd_sf"/>
</dbReference>
<dbReference type="GO" id="GO:0050660">
    <property type="term" value="F:flavin adenine dinucleotide binding"/>
    <property type="evidence" value="ECO:0007669"/>
    <property type="project" value="InterPro"/>
</dbReference>
<keyword evidence="6" id="KW-0732">Signal</keyword>
<feature type="signal peptide" evidence="6">
    <location>
        <begin position="1"/>
        <end position="24"/>
    </location>
</feature>
<evidence type="ECO:0000313" key="8">
    <source>
        <dbReference type="EMBL" id="TKW48788.1"/>
    </source>
</evidence>
<accession>A0A4U6X096</accession>
<comment type="similarity">
    <text evidence="2">Belongs to the MSOX/MTOX family.</text>
</comment>
<keyword evidence="5" id="KW-0560">Oxidoreductase</keyword>
<evidence type="ECO:0000256" key="3">
    <source>
        <dbReference type="ARBA" id="ARBA00022630"/>
    </source>
</evidence>
<gene>
    <name evidence="8" type="primary">fap2</name>
    <name evidence="8" type="ORF">CTA1_8998</name>
</gene>
<dbReference type="InterPro" id="IPR045170">
    <property type="entry name" value="MTOX"/>
</dbReference>
<evidence type="ECO:0000256" key="6">
    <source>
        <dbReference type="SAM" id="SignalP"/>
    </source>
</evidence>
<keyword evidence="4" id="KW-0274">FAD</keyword>
<comment type="caution">
    <text evidence="8">The sequence shown here is derived from an EMBL/GenBank/DDBJ whole genome shotgun (WGS) entry which is preliminary data.</text>
</comment>
<keyword evidence="3" id="KW-0285">Flavoprotein</keyword>
<evidence type="ECO:0000256" key="5">
    <source>
        <dbReference type="ARBA" id="ARBA00023002"/>
    </source>
</evidence>
<evidence type="ECO:0000256" key="2">
    <source>
        <dbReference type="ARBA" id="ARBA00010989"/>
    </source>
</evidence>
<dbReference type="AlphaFoldDB" id="A0A4U6X096"/>
<dbReference type="EMBL" id="PJEX01000723">
    <property type="protein sequence ID" value="TKW48788.1"/>
    <property type="molecule type" value="Genomic_DNA"/>
</dbReference>
<dbReference type="Proteomes" id="UP000310108">
    <property type="component" value="Unassembled WGS sequence"/>
</dbReference>
<dbReference type="Gene3D" id="3.30.9.10">
    <property type="entry name" value="D-Amino Acid Oxidase, subunit A, domain 2"/>
    <property type="match status" value="1"/>
</dbReference>
<proteinExistence type="inferred from homology"/>
<organism evidence="8 9">
    <name type="scientific">Colletotrichum tanaceti</name>
    <dbReference type="NCBI Taxonomy" id="1306861"/>
    <lineage>
        <taxon>Eukaryota</taxon>
        <taxon>Fungi</taxon>
        <taxon>Dikarya</taxon>
        <taxon>Ascomycota</taxon>
        <taxon>Pezizomycotina</taxon>
        <taxon>Sordariomycetes</taxon>
        <taxon>Hypocreomycetidae</taxon>
        <taxon>Glomerellales</taxon>
        <taxon>Glomerellaceae</taxon>
        <taxon>Colletotrichum</taxon>
        <taxon>Colletotrichum destructivum species complex</taxon>
    </lineage>
</organism>
<dbReference type="Pfam" id="PF01266">
    <property type="entry name" value="DAO"/>
    <property type="match status" value="1"/>
</dbReference>
<evidence type="ECO:0000256" key="1">
    <source>
        <dbReference type="ARBA" id="ARBA00001974"/>
    </source>
</evidence>
<dbReference type="STRING" id="1306861.A0A4U6X096"/>
<dbReference type="PANTHER" id="PTHR10961:SF15">
    <property type="entry name" value="FAD DEPENDENT OXIDOREDUCTASE DOMAIN-CONTAINING PROTEIN"/>
    <property type="match status" value="1"/>
</dbReference>
<evidence type="ECO:0000313" key="9">
    <source>
        <dbReference type="Proteomes" id="UP000310108"/>
    </source>
</evidence>
<evidence type="ECO:0000256" key="4">
    <source>
        <dbReference type="ARBA" id="ARBA00022827"/>
    </source>
</evidence>
<dbReference type="GO" id="GO:0008115">
    <property type="term" value="F:sarcosine oxidase activity"/>
    <property type="evidence" value="ECO:0007669"/>
    <property type="project" value="TreeGrafter"/>
</dbReference>
<name>A0A4U6X096_9PEZI</name>
<comment type="cofactor">
    <cofactor evidence="1">
        <name>FAD</name>
        <dbReference type="ChEBI" id="CHEBI:57692"/>
    </cofactor>
</comment>
<dbReference type="PANTHER" id="PTHR10961">
    <property type="entry name" value="PEROXISOMAL SARCOSINE OXIDASE"/>
    <property type="match status" value="1"/>
</dbReference>
<dbReference type="InterPro" id="IPR006076">
    <property type="entry name" value="FAD-dep_OxRdtase"/>
</dbReference>
<dbReference type="OrthoDB" id="2219495at2759"/>
<dbReference type="Gene3D" id="3.50.50.60">
    <property type="entry name" value="FAD/NAD(P)-binding domain"/>
    <property type="match status" value="1"/>
</dbReference>
<protein>
    <submittedName>
        <fullName evidence="8">L-saccharopine oxidase</fullName>
    </submittedName>
</protein>
<feature type="domain" description="FAD dependent oxidoreductase" evidence="7">
    <location>
        <begin position="7"/>
        <end position="443"/>
    </location>
</feature>
<feature type="chain" id="PRO_5020935643" evidence="6">
    <location>
        <begin position="25"/>
        <end position="485"/>
    </location>
</feature>
<keyword evidence="9" id="KW-1185">Reference proteome</keyword>
<reference evidence="8 9" key="1">
    <citation type="journal article" date="2019" name="PLoS ONE">
        <title>Comparative genome analysis indicates high evolutionary potential of pathogenicity genes in Colletotrichum tanaceti.</title>
        <authorList>
            <person name="Lelwala R.V."/>
            <person name="Korhonen P.K."/>
            <person name="Young N.D."/>
            <person name="Scott J.B."/>
            <person name="Ades P.A."/>
            <person name="Gasser R.B."/>
            <person name="Taylor P.W.J."/>
        </authorList>
    </citation>
    <scope>NUCLEOTIDE SEQUENCE [LARGE SCALE GENOMIC DNA]</scope>
    <source>
        <strain evidence="8">BRIP57314</strain>
    </source>
</reference>
<dbReference type="SUPFAM" id="SSF51905">
    <property type="entry name" value="FAD/NAD(P)-binding domain"/>
    <property type="match status" value="1"/>
</dbReference>